<dbReference type="RefSeq" id="WP_354635113.1">
    <property type="nucleotide sequence ID" value="NZ_CP159837.1"/>
</dbReference>
<evidence type="ECO:0000259" key="8">
    <source>
        <dbReference type="PROSITE" id="PS50109"/>
    </source>
</evidence>
<dbReference type="InterPro" id="IPR003661">
    <property type="entry name" value="HisK_dim/P_dom"/>
</dbReference>
<keyword evidence="4" id="KW-0808">Transferase</keyword>
<feature type="transmembrane region" description="Helical" evidence="7">
    <location>
        <begin position="352"/>
        <end position="375"/>
    </location>
</feature>
<keyword evidence="7" id="KW-0812">Transmembrane</keyword>
<dbReference type="SMART" id="SM00388">
    <property type="entry name" value="HisKA"/>
    <property type="match status" value="1"/>
</dbReference>
<dbReference type="InterPro" id="IPR036097">
    <property type="entry name" value="HisK_dim/P_sf"/>
</dbReference>
<dbReference type="InterPro" id="IPR036890">
    <property type="entry name" value="HATPase_C_sf"/>
</dbReference>
<dbReference type="SMART" id="SM00387">
    <property type="entry name" value="HATPase_c"/>
    <property type="match status" value="1"/>
</dbReference>
<evidence type="ECO:0000256" key="3">
    <source>
        <dbReference type="ARBA" id="ARBA00022553"/>
    </source>
</evidence>
<dbReference type="Pfam" id="PF02518">
    <property type="entry name" value="HATPase_c"/>
    <property type="match status" value="1"/>
</dbReference>
<dbReference type="SUPFAM" id="SSF47384">
    <property type="entry name" value="Homodimeric domain of signal transducing histidine kinase"/>
    <property type="match status" value="1"/>
</dbReference>
<dbReference type="GO" id="GO:0000155">
    <property type="term" value="F:phosphorelay sensor kinase activity"/>
    <property type="evidence" value="ECO:0007669"/>
    <property type="project" value="InterPro"/>
</dbReference>
<dbReference type="PANTHER" id="PTHR43065:SF50">
    <property type="entry name" value="HISTIDINE KINASE"/>
    <property type="match status" value="1"/>
</dbReference>
<dbReference type="Gene3D" id="3.30.565.10">
    <property type="entry name" value="Histidine kinase-like ATPase, C-terminal domain"/>
    <property type="match status" value="1"/>
</dbReference>
<evidence type="ECO:0000256" key="5">
    <source>
        <dbReference type="ARBA" id="ARBA00023012"/>
    </source>
</evidence>
<dbReference type="PROSITE" id="PS50109">
    <property type="entry name" value="HIS_KIN"/>
    <property type="match status" value="1"/>
</dbReference>
<feature type="transmembrane region" description="Helical" evidence="7">
    <location>
        <begin position="381"/>
        <end position="402"/>
    </location>
</feature>
<proteinExistence type="predicted"/>
<feature type="coiled-coil region" evidence="6">
    <location>
        <begin position="408"/>
        <end position="435"/>
    </location>
</feature>
<dbReference type="PRINTS" id="PR00344">
    <property type="entry name" value="BCTRLSENSOR"/>
</dbReference>
<keyword evidence="5" id="KW-0902">Two-component regulatory system</keyword>
<evidence type="ECO:0000313" key="9">
    <source>
        <dbReference type="EMBL" id="XCM36209.1"/>
    </source>
</evidence>
<name>A0AAU8JDF0_9CYAN</name>
<feature type="domain" description="Histidine kinase" evidence="8">
    <location>
        <begin position="476"/>
        <end position="734"/>
    </location>
</feature>
<dbReference type="CDD" id="cd00082">
    <property type="entry name" value="HisKA"/>
    <property type="match status" value="1"/>
</dbReference>
<dbReference type="AlphaFoldDB" id="A0AAU8JDF0"/>
<keyword evidence="4" id="KW-0418">Kinase</keyword>
<feature type="transmembrane region" description="Helical" evidence="7">
    <location>
        <begin position="12"/>
        <end position="35"/>
    </location>
</feature>
<keyword evidence="7" id="KW-1133">Transmembrane helix</keyword>
<dbReference type="Gene3D" id="1.10.287.130">
    <property type="match status" value="1"/>
</dbReference>
<dbReference type="InterPro" id="IPR007890">
    <property type="entry name" value="CHASE2"/>
</dbReference>
<evidence type="ECO:0000256" key="6">
    <source>
        <dbReference type="SAM" id="Coils"/>
    </source>
</evidence>
<sequence>MWPNNKQQVNLWKGVFIIAPSVAAVVIAGSISGLLQLMEWATLDQFFRLRPPEPIEERIVIVTVDEPDIKYLAKWPMTDRVMAQLLKNIKAQKPRGIGLDIYRDLVVEPGHEELVDVFKSTPQIIGIEKLAGNSVAPPPVLDKSGQVAAADLVLDADGKVRRALVLIGNSEGKSRQGLGVNLALMYLEAEGIELRVIDSEKKIYGLGQAVFVPLTGKELGYRQEYTGGYQILLNFRGGIDRFTTISMTDVLENRIPPDLMRDRIVFIGAITPSLQDVFQTPYSSNMISAGEPTPGVVIHANLTSQILNAALHNRPMMQAWPKKNAAGWILVCSLASAIICCVLLPEKPFKKWIFFQVTLGSILIEILILLSISYLAFLTGLLIPVFSPILAAIASTILTANYHNQWQLKVINEKLEQANQQLNEYSKNLEMKVEERTQDLLQRTKQLSATLQELKSTQTQLIQAEKMSALGQLVAGIAHEINNPTNFIYGNLDHAEDYFNDLIELIELYQDYYPSPGEEIEKFMEEIELEYLTEDFSKVLHSMKIGASRIREIVKSLRTFSRLDEAEIKDVDIHEGIDSTLMILDNRLQQKKDRPEIQVIKEYGKLPPINCYAGQLNQVFMNLLTNAIDAIESQPIKNDLNSHSSSHSWIKIVTKMKNAAEIEIAIADNGPGIPDEVKHRLFDPFFTTKPVGKGTGLGLSISYSIIVEKHGGQLEVNSTPGKGTEFIISIPVKLSSLLKPSAPENIQQKEVS</sequence>
<reference evidence="9" key="1">
    <citation type="submission" date="2024-07" db="EMBL/GenBank/DDBJ databases">
        <authorList>
            <person name="Kim Y.J."/>
            <person name="Jeong J.Y."/>
        </authorList>
    </citation>
    <scope>NUCLEOTIDE SEQUENCE</scope>
    <source>
        <strain evidence="9">GIHE-MW2</strain>
    </source>
</reference>
<comment type="catalytic activity">
    <reaction evidence="1">
        <text>ATP + protein L-histidine = ADP + protein N-phospho-L-histidine.</text>
        <dbReference type="EC" id="2.7.13.3"/>
    </reaction>
</comment>
<organism evidence="9">
    <name type="scientific">Planktothricoides raciborskii GIHE-MW2</name>
    <dbReference type="NCBI Taxonomy" id="2792601"/>
    <lineage>
        <taxon>Bacteria</taxon>
        <taxon>Bacillati</taxon>
        <taxon>Cyanobacteriota</taxon>
        <taxon>Cyanophyceae</taxon>
        <taxon>Oscillatoriophycideae</taxon>
        <taxon>Oscillatoriales</taxon>
        <taxon>Oscillatoriaceae</taxon>
        <taxon>Planktothricoides</taxon>
    </lineage>
</organism>
<dbReference type="InterPro" id="IPR004358">
    <property type="entry name" value="Sig_transdc_His_kin-like_C"/>
</dbReference>
<dbReference type="PANTHER" id="PTHR43065">
    <property type="entry name" value="SENSOR HISTIDINE KINASE"/>
    <property type="match status" value="1"/>
</dbReference>
<dbReference type="EC" id="2.7.13.3" evidence="2"/>
<dbReference type="SUPFAM" id="SSF55874">
    <property type="entry name" value="ATPase domain of HSP90 chaperone/DNA topoisomerase II/histidine kinase"/>
    <property type="match status" value="1"/>
</dbReference>
<dbReference type="SMART" id="SM01080">
    <property type="entry name" value="CHASE2"/>
    <property type="match status" value="1"/>
</dbReference>
<protein>
    <recommendedName>
        <fullName evidence="2">histidine kinase</fullName>
        <ecNumber evidence="2">2.7.13.3</ecNumber>
    </recommendedName>
</protein>
<dbReference type="InterPro" id="IPR005467">
    <property type="entry name" value="His_kinase_dom"/>
</dbReference>
<keyword evidence="7" id="KW-0472">Membrane</keyword>
<dbReference type="InterPro" id="IPR003594">
    <property type="entry name" value="HATPase_dom"/>
</dbReference>
<dbReference type="EMBL" id="CP159837">
    <property type="protein sequence ID" value="XCM36209.1"/>
    <property type="molecule type" value="Genomic_DNA"/>
</dbReference>
<keyword evidence="3" id="KW-0597">Phosphoprotein</keyword>
<dbReference type="Pfam" id="PF05226">
    <property type="entry name" value="CHASE2"/>
    <property type="match status" value="1"/>
</dbReference>
<evidence type="ECO:0000256" key="1">
    <source>
        <dbReference type="ARBA" id="ARBA00000085"/>
    </source>
</evidence>
<keyword evidence="6" id="KW-0175">Coiled coil</keyword>
<evidence type="ECO:0000256" key="4">
    <source>
        <dbReference type="ARBA" id="ARBA00022777"/>
    </source>
</evidence>
<accession>A0AAU8JDF0</accession>
<evidence type="ECO:0000256" key="7">
    <source>
        <dbReference type="SAM" id="Phobius"/>
    </source>
</evidence>
<gene>
    <name evidence="9" type="ORF">ABWT76_004952</name>
</gene>
<feature type="transmembrane region" description="Helical" evidence="7">
    <location>
        <begin position="325"/>
        <end position="345"/>
    </location>
</feature>
<evidence type="ECO:0000256" key="2">
    <source>
        <dbReference type="ARBA" id="ARBA00012438"/>
    </source>
</evidence>